<dbReference type="RefSeq" id="WP_160623841.1">
    <property type="nucleotide sequence ID" value="NZ_WUUQ01000001.1"/>
</dbReference>
<dbReference type="InterPro" id="IPR011663">
    <property type="entry name" value="UTRA"/>
</dbReference>
<gene>
    <name evidence="5" type="ORF">GSF08_00095</name>
</gene>
<dbReference type="SUPFAM" id="SSF64288">
    <property type="entry name" value="Chorismate lyase-like"/>
    <property type="match status" value="1"/>
</dbReference>
<dbReference type="Gene3D" id="3.40.1410.10">
    <property type="entry name" value="Chorismate lyase-like"/>
    <property type="match status" value="1"/>
</dbReference>
<keyword evidence="6" id="KW-1185">Reference proteome</keyword>
<feature type="domain" description="HTH gntR-type" evidence="4">
    <location>
        <begin position="6"/>
        <end position="74"/>
    </location>
</feature>
<dbReference type="GO" id="GO:0003677">
    <property type="term" value="F:DNA binding"/>
    <property type="evidence" value="ECO:0007669"/>
    <property type="project" value="UniProtKB-KW"/>
</dbReference>
<evidence type="ECO:0000256" key="3">
    <source>
        <dbReference type="ARBA" id="ARBA00023163"/>
    </source>
</evidence>
<evidence type="ECO:0000256" key="2">
    <source>
        <dbReference type="ARBA" id="ARBA00023125"/>
    </source>
</evidence>
<sequence>MNNYAQPLYLQLKDSIIEKIHRGEYCTGMKIPSEREMAKLYGINRMTIRRTVGLLIEEGYLVSVHGKGTYVTKANSNRIELGMNSSTRLSVDIRMGGMDPRKEIISFQKIAAIPRLQELFPQYDTFYELVRLLFANNEPYALQKAYFPYLLFPDADRYDFKDGSLYDYMDTKKKMPVHISSRLWVEPLDADKARYLNMREGERAFVFAYQGHSEQQELVEYTLSYNRPEYTSYKYVSIR</sequence>
<dbReference type="InterPro" id="IPR036390">
    <property type="entry name" value="WH_DNA-bd_sf"/>
</dbReference>
<dbReference type="InterPro" id="IPR000524">
    <property type="entry name" value="Tscrpt_reg_HTH_GntR"/>
</dbReference>
<dbReference type="InterPro" id="IPR036388">
    <property type="entry name" value="WH-like_DNA-bd_sf"/>
</dbReference>
<evidence type="ECO:0000313" key="6">
    <source>
        <dbReference type="Proteomes" id="UP000434036"/>
    </source>
</evidence>
<dbReference type="Proteomes" id="UP000434036">
    <property type="component" value="Unassembled WGS sequence"/>
</dbReference>
<dbReference type="GO" id="GO:0003700">
    <property type="term" value="F:DNA-binding transcription factor activity"/>
    <property type="evidence" value="ECO:0007669"/>
    <property type="project" value="InterPro"/>
</dbReference>
<dbReference type="SMART" id="SM00866">
    <property type="entry name" value="UTRA"/>
    <property type="match status" value="1"/>
</dbReference>
<dbReference type="Pfam" id="PF07702">
    <property type="entry name" value="UTRA"/>
    <property type="match status" value="1"/>
</dbReference>
<evidence type="ECO:0000259" key="4">
    <source>
        <dbReference type="PROSITE" id="PS50949"/>
    </source>
</evidence>
<dbReference type="PANTHER" id="PTHR44846:SF1">
    <property type="entry name" value="MANNOSYL-D-GLYCERATE TRANSPORT_METABOLISM SYSTEM REPRESSOR MNGR-RELATED"/>
    <property type="match status" value="1"/>
</dbReference>
<keyword evidence="2" id="KW-0238">DNA-binding</keyword>
<name>A0A6N8U743_9FIRM</name>
<dbReference type="Pfam" id="PF00392">
    <property type="entry name" value="GntR"/>
    <property type="match status" value="1"/>
</dbReference>
<reference evidence="5 6" key="2">
    <citation type="submission" date="2020-01" db="EMBL/GenBank/DDBJ databases">
        <title>Clostridiaceae sp. nov. isolated from the gut of human by culturomics.</title>
        <authorList>
            <person name="Chang Y."/>
        </authorList>
    </citation>
    <scope>NUCLEOTIDE SEQUENCE [LARGE SCALE GENOMIC DNA]</scope>
    <source>
        <strain evidence="5 6">DONG20-135</strain>
    </source>
</reference>
<accession>A0A6N8U743</accession>
<dbReference type="GO" id="GO:0045892">
    <property type="term" value="P:negative regulation of DNA-templated transcription"/>
    <property type="evidence" value="ECO:0007669"/>
    <property type="project" value="TreeGrafter"/>
</dbReference>
<organism evidence="5 6">
    <name type="scientific">Copranaerobaculum intestinale</name>
    <dbReference type="NCBI Taxonomy" id="2692629"/>
    <lineage>
        <taxon>Bacteria</taxon>
        <taxon>Bacillati</taxon>
        <taxon>Bacillota</taxon>
        <taxon>Erysipelotrichia</taxon>
        <taxon>Erysipelotrichales</taxon>
        <taxon>Erysipelotrichaceae</taxon>
        <taxon>Copranaerobaculum</taxon>
    </lineage>
</organism>
<evidence type="ECO:0000256" key="1">
    <source>
        <dbReference type="ARBA" id="ARBA00023015"/>
    </source>
</evidence>
<dbReference type="Gene3D" id="1.10.10.10">
    <property type="entry name" value="Winged helix-like DNA-binding domain superfamily/Winged helix DNA-binding domain"/>
    <property type="match status" value="1"/>
</dbReference>
<keyword evidence="1" id="KW-0805">Transcription regulation</keyword>
<evidence type="ECO:0000313" key="5">
    <source>
        <dbReference type="EMBL" id="MXQ72339.1"/>
    </source>
</evidence>
<dbReference type="InterPro" id="IPR028978">
    <property type="entry name" value="Chorismate_lyase_/UTRA_dom_sf"/>
</dbReference>
<protein>
    <submittedName>
        <fullName evidence="5">UTRA domain-containing protein</fullName>
    </submittedName>
</protein>
<dbReference type="SUPFAM" id="SSF46785">
    <property type="entry name" value="Winged helix' DNA-binding domain"/>
    <property type="match status" value="1"/>
</dbReference>
<dbReference type="InterPro" id="IPR050679">
    <property type="entry name" value="Bact_HTH_transcr_reg"/>
</dbReference>
<dbReference type="CDD" id="cd07377">
    <property type="entry name" value="WHTH_GntR"/>
    <property type="match status" value="1"/>
</dbReference>
<reference evidence="5 6" key="1">
    <citation type="submission" date="2019-12" db="EMBL/GenBank/DDBJ databases">
        <authorList>
            <person name="Yang R."/>
        </authorList>
    </citation>
    <scope>NUCLEOTIDE SEQUENCE [LARGE SCALE GENOMIC DNA]</scope>
    <source>
        <strain evidence="5 6">DONG20-135</strain>
    </source>
</reference>
<dbReference type="EMBL" id="WUUQ01000001">
    <property type="protein sequence ID" value="MXQ72339.1"/>
    <property type="molecule type" value="Genomic_DNA"/>
</dbReference>
<keyword evidence="3" id="KW-0804">Transcription</keyword>
<comment type="caution">
    <text evidence="5">The sequence shown here is derived from an EMBL/GenBank/DDBJ whole genome shotgun (WGS) entry which is preliminary data.</text>
</comment>
<dbReference type="PROSITE" id="PS50949">
    <property type="entry name" value="HTH_GNTR"/>
    <property type="match status" value="1"/>
</dbReference>
<proteinExistence type="predicted"/>
<dbReference type="AlphaFoldDB" id="A0A6N8U743"/>
<dbReference type="PANTHER" id="PTHR44846">
    <property type="entry name" value="MANNOSYL-D-GLYCERATE TRANSPORT/METABOLISM SYSTEM REPRESSOR MNGR-RELATED"/>
    <property type="match status" value="1"/>
</dbReference>
<dbReference type="SMART" id="SM00345">
    <property type="entry name" value="HTH_GNTR"/>
    <property type="match status" value="1"/>
</dbReference>
<dbReference type="PRINTS" id="PR00035">
    <property type="entry name" value="HTHGNTR"/>
</dbReference>